<organism evidence="1">
    <name type="scientific">Pyricularia oryzae (strain Y34)</name>
    <name type="common">Rice blast fungus</name>
    <name type="synonym">Magnaporthe oryzae</name>
    <dbReference type="NCBI Taxonomy" id="1143189"/>
    <lineage>
        <taxon>Eukaryota</taxon>
        <taxon>Fungi</taxon>
        <taxon>Dikarya</taxon>
        <taxon>Ascomycota</taxon>
        <taxon>Pezizomycotina</taxon>
        <taxon>Sordariomycetes</taxon>
        <taxon>Sordariomycetidae</taxon>
        <taxon>Magnaporthales</taxon>
        <taxon>Pyriculariaceae</taxon>
        <taxon>Pyricularia</taxon>
    </lineage>
</organism>
<proteinExistence type="predicted"/>
<dbReference type="Proteomes" id="UP000011086">
    <property type="component" value="Unassembled WGS sequence"/>
</dbReference>
<name>A0AA97PQZ4_PYRO3</name>
<dbReference type="AlphaFoldDB" id="A0AA97PQZ4"/>
<accession>A0AA97PQZ4</accession>
<evidence type="ECO:0000313" key="1">
    <source>
        <dbReference type="EMBL" id="ELQ43846.1"/>
    </source>
</evidence>
<protein>
    <submittedName>
        <fullName evidence="1">Uncharacterized protein</fullName>
    </submittedName>
</protein>
<reference evidence="1" key="1">
    <citation type="journal article" date="2012" name="PLoS Genet.">
        <title>Comparative analysis of the genomes of two field isolates of the rice blast fungus Magnaporthe oryzae.</title>
        <authorList>
            <person name="Xue M."/>
            <person name="Yang J."/>
            <person name="Li Z."/>
            <person name="Hu S."/>
            <person name="Yao N."/>
            <person name="Dean R.A."/>
            <person name="Zhao W."/>
            <person name="Shen M."/>
            <person name="Zhang H."/>
            <person name="Li C."/>
            <person name="Liu L."/>
            <person name="Cao L."/>
            <person name="Xu X."/>
            <person name="Xing Y."/>
            <person name="Hsiang T."/>
            <person name="Zhang Z."/>
            <person name="Xu J.R."/>
            <person name="Peng Y.L."/>
        </authorList>
    </citation>
    <scope>NUCLEOTIDE SEQUENCE</scope>
    <source>
        <strain evidence="1">Y34</strain>
    </source>
</reference>
<sequence>MDSTGAAVIGVSTDIAKRANLEEMAISAQGRVAFQQCHLWTPNGKVSAEMYNPMSDGADSQYPGLPGAKELALAKVSISFLEGRLGEQSTLLLGFAGIPDDPASLVLTAVLALVLRGGGRAAAAEQAAENSPASGHHRSVPCSGLGEMGEFECSPSFLFLPGECLAKSSEARSRAAWEAARKSRGTLPRDDKCMRVFILVTPNMAAQAKFHVGCKPVGGRLATRTIKAENVFFYPEIWNSIENWDKLALKDRVFALHSRCLHFAAINKSETAKAAVSVVADSIVKAASSQSLVASRSEHLGALVDLMVSFYEETEDPIYLGAINWILERTDPDLEYGPRTFTSGMGAFANFEEDLTEEAAIHLQAELIVSYPEILQKTSIVNMVEEASKLFEDASVLANNRNSNLASRKYARNGPRDETIPEVHVWECV</sequence>
<gene>
    <name evidence="1" type="ORF">OOU_Y34scaffold00126g49</name>
</gene>
<dbReference type="EMBL" id="JH793916">
    <property type="protein sequence ID" value="ELQ43846.1"/>
    <property type="molecule type" value="Genomic_DNA"/>
</dbReference>